<evidence type="ECO:0000259" key="10">
    <source>
        <dbReference type="PROSITE" id="PS50850"/>
    </source>
</evidence>
<keyword evidence="6" id="KW-0325">Glycoprotein</keyword>
<dbReference type="PROSITE" id="PS50850">
    <property type="entry name" value="MFS"/>
    <property type="match status" value="1"/>
</dbReference>
<dbReference type="InterPro" id="IPR050549">
    <property type="entry name" value="MFS_Trehalose_Transporter"/>
</dbReference>
<dbReference type="InterPro" id="IPR020846">
    <property type="entry name" value="MFS_dom"/>
</dbReference>
<feature type="transmembrane region" description="Helical" evidence="9">
    <location>
        <begin position="354"/>
        <end position="372"/>
    </location>
</feature>
<feature type="transmembrane region" description="Helical" evidence="9">
    <location>
        <begin position="9"/>
        <end position="30"/>
    </location>
</feature>
<evidence type="ECO:0000256" key="9">
    <source>
        <dbReference type="SAM" id="Phobius"/>
    </source>
</evidence>
<feature type="transmembrane region" description="Helical" evidence="9">
    <location>
        <begin position="254"/>
        <end position="278"/>
    </location>
</feature>
<keyword evidence="2" id="KW-1003">Cell membrane</keyword>
<keyword evidence="8" id="KW-0813">Transport</keyword>
<evidence type="ECO:0000256" key="4">
    <source>
        <dbReference type="ARBA" id="ARBA00022989"/>
    </source>
</evidence>
<feature type="transmembrane region" description="Helical" evidence="9">
    <location>
        <begin position="298"/>
        <end position="315"/>
    </location>
</feature>
<proteinExistence type="inferred from homology"/>
<dbReference type="PRINTS" id="PR00171">
    <property type="entry name" value="SUGRTRNSPORT"/>
</dbReference>
<dbReference type="GO" id="GO:0051119">
    <property type="term" value="F:sugar transmembrane transporter activity"/>
    <property type="evidence" value="ECO:0007669"/>
    <property type="project" value="InterPro"/>
</dbReference>
<dbReference type="InterPro" id="IPR003663">
    <property type="entry name" value="Sugar/inositol_transpt"/>
</dbReference>
<feature type="transmembrane region" description="Helical" evidence="9">
    <location>
        <begin position="112"/>
        <end position="134"/>
    </location>
</feature>
<dbReference type="InterPro" id="IPR005829">
    <property type="entry name" value="Sugar_transporter_CS"/>
</dbReference>
<keyword evidence="5 9" id="KW-0472">Membrane</keyword>
<evidence type="ECO:0000256" key="5">
    <source>
        <dbReference type="ARBA" id="ARBA00023136"/>
    </source>
</evidence>
<dbReference type="NCBIfam" id="TIGR00879">
    <property type="entry name" value="SP"/>
    <property type="match status" value="1"/>
</dbReference>
<evidence type="ECO:0000256" key="3">
    <source>
        <dbReference type="ARBA" id="ARBA00022692"/>
    </source>
</evidence>
<dbReference type="InterPro" id="IPR036259">
    <property type="entry name" value="MFS_trans_sf"/>
</dbReference>
<evidence type="ECO:0000256" key="7">
    <source>
        <dbReference type="ARBA" id="ARBA00024348"/>
    </source>
</evidence>
<dbReference type="AlphaFoldDB" id="A0A1Y1M432"/>
<accession>A0A1Y1M432</accession>
<name>A0A1Y1M432_PHOPY</name>
<feature type="transmembrane region" description="Helical" evidence="9">
    <location>
        <begin position="59"/>
        <end position="76"/>
    </location>
</feature>
<comment type="subcellular location">
    <subcellularLocation>
        <location evidence="1">Cell membrane</location>
        <topology evidence="1">Multi-pass membrane protein</topology>
    </subcellularLocation>
</comment>
<evidence type="ECO:0000256" key="2">
    <source>
        <dbReference type="ARBA" id="ARBA00022475"/>
    </source>
</evidence>
<dbReference type="InterPro" id="IPR005828">
    <property type="entry name" value="MFS_sugar_transport-like"/>
</dbReference>
<feature type="transmembrane region" description="Helical" evidence="9">
    <location>
        <begin position="171"/>
        <end position="193"/>
    </location>
</feature>
<feature type="transmembrane region" description="Helical" evidence="9">
    <location>
        <begin position="393"/>
        <end position="413"/>
    </location>
</feature>
<dbReference type="PROSITE" id="PS00217">
    <property type="entry name" value="SUGAR_TRANSPORT_2"/>
    <property type="match status" value="1"/>
</dbReference>
<dbReference type="FunFam" id="1.20.1250.20:FF:000055">
    <property type="entry name" value="Facilitated trehalose transporter Tret1-2 homolog"/>
    <property type="match status" value="1"/>
</dbReference>
<feature type="domain" description="Major facilitator superfamily (MFS) profile" evidence="10">
    <location>
        <begin position="9"/>
        <end position="447"/>
    </location>
</feature>
<evidence type="ECO:0000256" key="6">
    <source>
        <dbReference type="ARBA" id="ARBA00023180"/>
    </source>
</evidence>
<keyword evidence="4 9" id="KW-1133">Transmembrane helix</keyword>
<comment type="similarity">
    <text evidence="7">Belongs to the major facilitator superfamily. Sugar transporter (TC 2.A.1.1) family. Trehalose transporter subfamily.</text>
</comment>
<dbReference type="SUPFAM" id="SSF103473">
    <property type="entry name" value="MFS general substrate transporter"/>
    <property type="match status" value="1"/>
</dbReference>
<feature type="transmembrane region" description="Helical" evidence="9">
    <location>
        <begin position="146"/>
        <end position="165"/>
    </location>
</feature>
<evidence type="ECO:0000256" key="1">
    <source>
        <dbReference type="ARBA" id="ARBA00004651"/>
    </source>
</evidence>
<dbReference type="Pfam" id="PF00083">
    <property type="entry name" value="Sugar_tr"/>
    <property type="match status" value="1"/>
</dbReference>
<dbReference type="Gene3D" id="1.20.1250.20">
    <property type="entry name" value="MFS general substrate transporter like domains"/>
    <property type="match status" value="1"/>
</dbReference>
<organism evidence="11">
    <name type="scientific">Photinus pyralis</name>
    <name type="common">Common eastern firefly</name>
    <name type="synonym">Lampyris pyralis</name>
    <dbReference type="NCBI Taxonomy" id="7054"/>
    <lineage>
        <taxon>Eukaryota</taxon>
        <taxon>Metazoa</taxon>
        <taxon>Ecdysozoa</taxon>
        <taxon>Arthropoda</taxon>
        <taxon>Hexapoda</taxon>
        <taxon>Insecta</taxon>
        <taxon>Pterygota</taxon>
        <taxon>Neoptera</taxon>
        <taxon>Endopterygota</taxon>
        <taxon>Coleoptera</taxon>
        <taxon>Polyphaga</taxon>
        <taxon>Elateriformia</taxon>
        <taxon>Elateroidea</taxon>
        <taxon>Lampyridae</taxon>
        <taxon>Lampyrinae</taxon>
        <taxon>Photinus</taxon>
    </lineage>
</organism>
<dbReference type="InterPro" id="IPR044775">
    <property type="entry name" value="MFS_ERD6/Tret1-like"/>
</dbReference>
<keyword evidence="3 9" id="KW-0812">Transmembrane</keyword>
<evidence type="ECO:0000256" key="8">
    <source>
        <dbReference type="RuleBase" id="RU003346"/>
    </source>
</evidence>
<dbReference type="PANTHER" id="PTHR48021:SF47">
    <property type="entry name" value="GH17672P"/>
    <property type="match status" value="1"/>
</dbReference>
<dbReference type="PANTHER" id="PTHR48021">
    <property type="match status" value="1"/>
</dbReference>
<feature type="transmembrane region" description="Helical" evidence="9">
    <location>
        <begin position="425"/>
        <end position="444"/>
    </location>
</feature>
<protein>
    <recommendedName>
        <fullName evidence="10">Major facilitator superfamily (MFS) profile domain-containing protein</fullName>
    </recommendedName>
</protein>
<dbReference type="GO" id="GO:0005886">
    <property type="term" value="C:plasma membrane"/>
    <property type="evidence" value="ECO:0007669"/>
    <property type="project" value="UniProtKB-SubCell"/>
</dbReference>
<evidence type="ECO:0000313" key="11">
    <source>
        <dbReference type="EMBL" id="JAV80582.1"/>
    </source>
</evidence>
<reference evidence="11" key="1">
    <citation type="journal article" date="2016" name="Sci. Rep.">
        <title>Molecular characterization of firefly nuptial gifts: a multi-omics approach sheds light on postcopulatory sexual selection.</title>
        <authorList>
            <person name="Al-Wathiqui N."/>
            <person name="Fallon T.R."/>
            <person name="South A."/>
            <person name="Weng J.K."/>
            <person name="Lewis S.M."/>
        </authorList>
    </citation>
    <scope>NUCLEOTIDE SEQUENCE</scope>
</reference>
<feature type="transmembrane region" description="Helical" evidence="9">
    <location>
        <begin position="88"/>
        <end position="106"/>
    </location>
</feature>
<dbReference type="EMBL" id="GEZM01041155">
    <property type="protein sequence ID" value="JAV80582.1"/>
    <property type="molecule type" value="Transcribed_RNA"/>
</dbReference>
<feature type="transmembrane region" description="Helical" evidence="9">
    <location>
        <begin position="322"/>
        <end position="342"/>
    </location>
</feature>
<sequence>MHESGDRTFLYAAVCVGNLVALTAGIGLGWTSPVIPKLNNPLHLDENPFGRLITDEEESWIGSLLAFGAIFGPFVAGFSADRFGRKKTLLFVCGVPFLVSFIMLAFGKCVALYYVGRFLSGFGVGAVFTVLPNFNSEVAEDSIRGAISSSMNVFVVLGPLFAYVVGPFTSIMVFSIICAIIPACFIVLFYIMVPESPYYLLSINDSVGAMKSLKSFRRSSDSAVNKELQNMKISVESAMCDQGTFMDVFKSKGLVKALVISMALVGFQQFSGINIVLFYSQTVFEATGSSIPSDISPMIVGGVQVIASCITPLIVDRAGRKLLHIVSATGMLLSQVPLGLYFYLQTDGKDVQGIFWLPILCLNVYITFYNFGFGPLPWTVMAEIFPANIKSSASTATASFCWVLGFIVTKFFSSVTEQIGMGGSFWLFSGFCFLAIIFVFTFVIETKGKSFQEIQEILAR</sequence>
<dbReference type="CDD" id="cd17358">
    <property type="entry name" value="MFS_GLUT6_8_Class3_like"/>
    <property type="match status" value="1"/>
</dbReference>